<organism evidence="2 3">
    <name type="scientific">Rubrobacter tropicus</name>
    <dbReference type="NCBI Taxonomy" id="2653851"/>
    <lineage>
        <taxon>Bacteria</taxon>
        <taxon>Bacillati</taxon>
        <taxon>Actinomycetota</taxon>
        <taxon>Rubrobacteria</taxon>
        <taxon>Rubrobacterales</taxon>
        <taxon>Rubrobacteraceae</taxon>
        <taxon>Rubrobacter</taxon>
    </lineage>
</organism>
<dbReference type="Proteomes" id="UP000501452">
    <property type="component" value="Chromosome"/>
</dbReference>
<protein>
    <submittedName>
        <fullName evidence="2">MOSC domain-containing protein</fullName>
    </submittedName>
</protein>
<dbReference type="SUPFAM" id="SSF50800">
    <property type="entry name" value="PK beta-barrel domain-like"/>
    <property type="match status" value="1"/>
</dbReference>
<evidence type="ECO:0000313" key="2">
    <source>
        <dbReference type="EMBL" id="QIN85322.1"/>
    </source>
</evidence>
<dbReference type="InterPro" id="IPR005303">
    <property type="entry name" value="MOCOS_middle"/>
</dbReference>
<name>A0A6G8QFT5_9ACTN</name>
<feature type="domain" description="MOSC" evidence="1">
    <location>
        <begin position="129"/>
        <end position="269"/>
    </location>
</feature>
<keyword evidence="3" id="KW-1185">Reference proteome</keyword>
<accession>A0A6G8QFT5</accession>
<dbReference type="GO" id="GO:0030151">
    <property type="term" value="F:molybdenum ion binding"/>
    <property type="evidence" value="ECO:0007669"/>
    <property type="project" value="InterPro"/>
</dbReference>
<dbReference type="SUPFAM" id="SSF141673">
    <property type="entry name" value="MOSC N-terminal domain-like"/>
    <property type="match status" value="1"/>
</dbReference>
<dbReference type="GO" id="GO:0030170">
    <property type="term" value="F:pyridoxal phosphate binding"/>
    <property type="evidence" value="ECO:0007669"/>
    <property type="project" value="InterPro"/>
</dbReference>
<dbReference type="Pfam" id="PF03476">
    <property type="entry name" value="MOSC_N"/>
    <property type="match status" value="1"/>
</dbReference>
<proteinExistence type="predicted"/>
<dbReference type="KEGG" id="rub:GBA63_21480"/>
<dbReference type="EMBL" id="CP045119">
    <property type="protein sequence ID" value="QIN85322.1"/>
    <property type="molecule type" value="Genomic_DNA"/>
</dbReference>
<reference evidence="2 3" key="1">
    <citation type="submission" date="2019-10" db="EMBL/GenBank/DDBJ databases">
        <title>Rubrobacter sp nov SCSIO 52090 isolated from a deep-sea sediment in the South China Sea.</title>
        <authorList>
            <person name="Chen R.W."/>
        </authorList>
    </citation>
    <scope>NUCLEOTIDE SEQUENCE [LARGE SCALE GENOMIC DNA]</scope>
    <source>
        <strain evidence="2 3">SCSIO 52909</strain>
    </source>
</reference>
<dbReference type="Pfam" id="PF03473">
    <property type="entry name" value="MOSC"/>
    <property type="match status" value="1"/>
</dbReference>
<sequence length="271" mass="29813">MLPDNGKPVLSGVYVYPIKSCGGISMEKAELVATGLRDDRRWMLVDEAGGFMSQRAHPRMALISPSLTPERLTVSAPGMPDLEVPTRVGTAQTVRVEVWGDEQRGEPAADEADRWFSEFLDFPCRLVRKPDDDFRPVDSLYATGRDQTSFADGFSLLVISEASLEDLNARLEEPVPMNRFRPNLVVGGCGPYAEDGWAEMGVGNAGFRVAEPCPRCAVTTVDQRTGERGKEPLRTLATYRRSGGEVWFGRNLIHTSLGTVRVGDPVEVTPR</sequence>
<evidence type="ECO:0000313" key="3">
    <source>
        <dbReference type="Proteomes" id="UP000501452"/>
    </source>
</evidence>
<dbReference type="AlphaFoldDB" id="A0A6G8QFT5"/>
<dbReference type="InterPro" id="IPR005302">
    <property type="entry name" value="MoCF_Sase_C"/>
</dbReference>
<dbReference type="RefSeq" id="WP_166180504.1">
    <property type="nucleotide sequence ID" value="NZ_CP045119.1"/>
</dbReference>
<dbReference type="GO" id="GO:0003824">
    <property type="term" value="F:catalytic activity"/>
    <property type="evidence" value="ECO:0007669"/>
    <property type="project" value="InterPro"/>
</dbReference>
<dbReference type="PANTHER" id="PTHR14237:SF19">
    <property type="entry name" value="MITOCHONDRIAL AMIDOXIME REDUCING COMPONENT 1"/>
    <property type="match status" value="1"/>
</dbReference>
<dbReference type="PANTHER" id="PTHR14237">
    <property type="entry name" value="MOLYBDOPTERIN COFACTOR SULFURASE MOSC"/>
    <property type="match status" value="1"/>
</dbReference>
<gene>
    <name evidence="2" type="ORF">GBA63_21480</name>
</gene>
<dbReference type="PROSITE" id="PS51340">
    <property type="entry name" value="MOSC"/>
    <property type="match status" value="1"/>
</dbReference>
<evidence type="ECO:0000259" key="1">
    <source>
        <dbReference type="PROSITE" id="PS51340"/>
    </source>
</evidence>
<dbReference type="InterPro" id="IPR011037">
    <property type="entry name" value="Pyrv_Knase-like_insert_dom_sf"/>
</dbReference>